<dbReference type="EMBL" id="CAJEWN010000152">
    <property type="protein sequence ID" value="CAD2169332.1"/>
    <property type="molecule type" value="Genomic_DNA"/>
</dbReference>
<dbReference type="PANTHER" id="PTHR23179:SF27">
    <property type="entry name" value="RHO GTPASE ACTIVATING PROTEIN AT 71E, ISOFORM D"/>
    <property type="match status" value="1"/>
</dbReference>
<dbReference type="FunFam" id="1.10.555.10:FF:000032">
    <property type="entry name" value="Uncharacterized protein, isoform E"/>
    <property type="match status" value="1"/>
</dbReference>
<dbReference type="Proteomes" id="UP000580250">
    <property type="component" value="Unassembled WGS sequence"/>
</dbReference>
<dbReference type="PANTHER" id="PTHR23179">
    <property type="entry name" value="T-CELL ACTIVATION RHO GTPASE ACTIVATING PROTEIN-RELATED"/>
    <property type="match status" value="1"/>
</dbReference>
<dbReference type="CDD" id="cd00159">
    <property type="entry name" value="RhoGAP"/>
    <property type="match status" value="1"/>
</dbReference>
<dbReference type="Gene3D" id="1.10.555.10">
    <property type="entry name" value="Rho GTPase activation protein"/>
    <property type="match status" value="1"/>
</dbReference>
<comment type="caution">
    <text evidence="3">The sequence shown here is derived from an EMBL/GenBank/DDBJ whole genome shotgun (WGS) entry which is preliminary data.</text>
</comment>
<dbReference type="AlphaFoldDB" id="A0A6V7V2X3"/>
<feature type="region of interest" description="Disordered" evidence="1">
    <location>
        <begin position="14"/>
        <end position="38"/>
    </location>
</feature>
<accession>A0A6V7V2X3</accession>
<feature type="compositionally biased region" description="Low complexity" evidence="1">
    <location>
        <begin position="854"/>
        <end position="864"/>
    </location>
</feature>
<evidence type="ECO:0000313" key="4">
    <source>
        <dbReference type="Proteomes" id="UP000580250"/>
    </source>
</evidence>
<sequence length="894" mass="98442">MNDQNLVEHCNCLRQQSSHQRGQKRDGTPSSDPSLIRRHTTPDMAASAAYGMVLCGTDELEHRYRGRIEKVKFGVPVNEAFSPDIPATLLVLLLKVNKEGPLKKDIWRAPGNQAQVRKLSNIMQHGRLVNISNISVYTAASVIKRFLAKLPGGILGADNEKRLFESVQQENFSDDSKRELFCRIVSNLPIPSQHLIVLLFGTFRVITDSAETFGTRMTPEAIGISVAPSLFHTCIHDGQRAKLDDILRFKIASQVISEIIRGFGYTNLFPRECYEFYARITGRTLRVDEQWHFSFQLPSRTLSQPSIRFEQSKSPTHRPGKTSEEEEIHETYEEFCEDEDIYGESLPGLAGGRPYARRRDVSKSLDEQRAKAEGWREILMRKGRQERLSTSMGDVIVHSEEEGDPTECGKPGDNRDYLESTRSLTYLEWVHERQTRRMQTRSEWFLSPTAPSCTNGGASRVEGGRMCYSRISQRFSASPIHLRLSAKKVTPSREEYTRHSGDEEMCCCSSTSGTCGGAGAGYSEVGRGRSGCAAISSTSTDTSMKCSPRRPDSCCTTSGCSAGDAQMKSQTGTEEEEAGTSDDDAFLACSNIEYQHPLHSNLLTQHPHSPTAKILVGRQPFQLLQERQYSTSTTDGSASAQVTPSAVELCASGKSVGSGRQRFFGSGEHEGGLQALPELSETTTSSPLPRRFSAPYVDISPTDEQNRAEKIVPANTATRTTAASSVLTRPKQKGAKLIQTMSSGSSGSGSGGSGASAQTVIGVVGVSIEQPEILQQQQARIVGTGVVRRRSWRTHYTRPKNKSLDSEIVVGVDIREEATPSSHSIHLRSSPLIFGRRHSSNGDAHKERGITEDPQTSSTPQTSSERGTLIRRKSSNNNTTKSKPPVQTRKSTQI</sequence>
<protein>
    <recommendedName>
        <fullName evidence="2">Rho-GAP domain-containing protein</fullName>
    </recommendedName>
</protein>
<dbReference type="PROSITE" id="PS50238">
    <property type="entry name" value="RHOGAP"/>
    <property type="match status" value="1"/>
</dbReference>
<evidence type="ECO:0000256" key="1">
    <source>
        <dbReference type="SAM" id="MobiDB-lite"/>
    </source>
</evidence>
<feature type="region of interest" description="Disordered" evidence="1">
    <location>
        <begin position="818"/>
        <end position="894"/>
    </location>
</feature>
<dbReference type="OrthoDB" id="9994905at2759"/>
<feature type="region of interest" description="Disordered" evidence="1">
    <location>
        <begin position="555"/>
        <end position="581"/>
    </location>
</feature>
<feature type="region of interest" description="Disordered" evidence="1">
    <location>
        <begin position="668"/>
        <end position="698"/>
    </location>
</feature>
<evidence type="ECO:0000313" key="3">
    <source>
        <dbReference type="EMBL" id="CAD2169332.1"/>
    </source>
</evidence>
<dbReference type="GO" id="GO:0007165">
    <property type="term" value="P:signal transduction"/>
    <property type="evidence" value="ECO:0007669"/>
    <property type="project" value="InterPro"/>
</dbReference>
<name>A0A6V7V2X3_MELEN</name>
<reference evidence="3 4" key="1">
    <citation type="submission" date="2020-08" db="EMBL/GenBank/DDBJ databases">
        <authorList>
            <person name="Koutsovoulos G."/>
            <person name="Danchin GJ E."/>
        </authorList>
    </citation>
    <scope>NUCLEOTIDE SEQUENCE [LARGE SCALE GENOMIC DNA]</scope>
</reference>
<feature type="domain" description="Rho-GAP" evidence="2">
    <location>
        <begin position="75"/>
        <end position="267"/>
    </location>
</feature>
<evidence type="ECO:0000259" key="2">
    <source>
        <dbReference type="PROSITE" id="PS50238"/>
    </source>
</evidence>
<dbReference type="Pfam" id="PF00620">
    <property type="entry name" value="RhoGAP"/>
    <property type="match status" value="1"/>
</dbReference>
<dbReference type="SMART" id="SM00324">
    <property type="entry name" value="RhoGAP"/>
    <property type="match status" value="1"/>
</dbReference>
<feature type="region of interest" description="Disordered" evidence="1">
    <location>
        <begin position="721"/>
        <end position="755"/>
    </location>
</feature>
<proteinExistence type="predicted"/>
<dbReference type="SUPFAM" id="SSF48350">
    <property type="entry name" value="GTPase activation domain, GAP"/>
    <property type="match status" value="1"/>
</dbReference>
<dbReference type="InterPro" id="IPR008936">
    <property type="entry name" value="Rho_GTPase_activation_prot"/>
</dbReference>
<dbReference type="InterPro" id="IPR000198">
    <property type="entry name" value="RhoGAP_dom"/>
</dbReference>
<organism evidence="3 4">
    <name type="scientific">Meloidogyne enterolobii</name>
    <name type="common">Root-knot nematode worm</name>
    <name type="synonym">Meloidogyne mayaguensis</name>
    <dbReference type="NCBI Taxonomy" id="390850"/>
    <lineage>
        <taxon>Eukaryota</taxon>
        <taxon>Metazoa</taxon>
        <taxon>Ecdysozoa</taxon>
        <taxon>Nematoda</taxon>
        <taxon>Chromadorea</taxon>
        <taxon>Rhabditida</taxon>
        <taxon>Tylenchina</taxon>
        <taxon>Tylenchomorpha</taxon>
        <taxon>Tylenchoidea</taxon>
        <taxon>Meloidogynidae</taxon>
        <taxon>Meloidogyninae</taxon>
        <taxon>Meloidogyne</taxon>
    </lineage>
</organism>
<gene>
    <name evidence="3" type="ORF">MENT_LOCUS20666</name>
</gene>
<dbReference type="GO" id="GO:0005096">
    <property type="term" value="F:GTPase activator activity"/>
    <property type="evidence" value="ECO:0007669"/>
    <property type="project" value="TreeGrafter"/>
</dbReference>